<dbReference type="Pfam" id="PF04613">
    <property type="entry name" value="LpxD"/>
    <property type="match status" value="1"/>
</dbReference>
<dbReference type="Gene3D" id="3.40.1390.10">
    <property type="entry name" value="MurE/MurF, N-terminal domain"/>
    <property type="match status" value="1"/>
</dbReference>
<dbReference type="Proteomes" id="UP000661715">
    <property type="component" value="Unassembled WGS sequence"/>
</dbReference>
<dbReference type="InterPro" id="IPR011004">
    <property type="entry name" value="Trimer_LpxA-like_sf"/>
</dbReference>
<evidence type="ECO:0000256" key="7">
    <source>
        <dbReference type="HAMAP-Rule" id="MF_00523"/>
    </source>
</evidence>
<gene>
    <name evidence="7" type="primary">lpxD</name>
    <name evidence="9" type="ORF">B6A10_14170</name>
</gene>
<keyword evidence="1 7" id="KW-0444">Lipid biosynthesis</keyword>
<evidence type="ECO:0000256" key="4">
    <source>
        <dbReference type="ARBA" id="ARBA00022737"/>
    </source>
</evidence>
<dbReference type="RefSeq" id="WP_055093130.1">
    <property type="nucleotide sequence ID" value="NZ_NASZ01000025.1"/>
</dbReference>
<keyword evidence="10" id="KW-1185">Reference proteome</keyword>
<dbReference type="Pfam" id="PF14602">
    <property type="entry name" value="Hexapep_2"/>
    <property type="match status" value="1"/>
</dbReference>
<proteinExistence type="inferred from homology"/>
<dbReference type="EC" id="2.3.1.191" evidence="7"/>
<organism evidence="9 10">
    <name type="scientific">Flavobacterium pokkalii</name>
    <dbReference type="NCBI Taxonomy" id="1940408"/>
    <lineage>
        <taxon>Bacteria</taxon>
        <taxon>Pseudomonadati</taxon>
        <taxon>Bacteroidota</taxon>
        <taxon>Flavobacteriia</taxon>
        <taxon>Flavobacteriales</taxon>
        <taxon>Flavobacteriaceae</taxon>
        <taxon>Flavobacterium</taxon>
    </lineage>
</organism>
<dbReference type="InterPro" id="IPR007691">
    <property type="entry name" value="LpxD"/>
</dbReference>
<dbReference type="PANTHER" id="PTHR43378">
    <property type="entry name" value="UDP-3-O-ACYLGLUCOSAMINE N-ACYLTRANSFERASE"/>
    <property type="match status" value="1"/>
</dbReference>
<dbReference type="InterPro" id="IPR001451">
    <property type="entry name" value="Hexapep"/>
</dbReference>
<evidence type="ECO:0000256" key="5">
    <source>
        <dbReference type="ARBA" id="ARBA00023098"/>
    </source>
</evidence>
<evidence type="ECO:0000313" key="10">
    <source>
        <dbReference type="Proteomes" id="UP000661715"/>
    </source>
</evidence>
<evidence type="ECO:0000256" key="1">
    <source>
        <dbReference type="ARBA" id="ARBA00022516"/>
    </source>
</evidence>
<dbReference type="SUPFAM" id="SSF51161">
    <property type="entry name" value="Trimeric LpxA-like enzymes"/>
    <property type="match status" value="1"/>
</dbReference>
<dbReference type="Pfam" id="PF00132">
    <property type="entry name" value="Hexapep"/>
    <property type="match status" value="2"/>
</dbReference>
<dbReference type="PANTHER" id="PTHR43378:SF2">
    <property type="entry name" value="UDP-3-O-ACYLGLUCOSAMINE N-ACYLTRANSFERASE 1, MITOCHONDRIAL-RELATED"/>
    <property type="match status" value="1"/>
</dbReference>
<keyword evidence="3 7" id="KW-0808">Transferase</keyword>
<keyword evidence="4 7" id="KW-0677">Repeat</keyword>
<evidence type="ECO:0000259" key="8">
    <source>
        <dbReference type="Pfam" id="PF04613"/>
    </source>
</evidence>
<name>A0ABR7UVD3_9FLAO</name>
<comment type="similarity">
    <text evidence="7">Belongs to the transferase hexapeptide repeat family. LpxD subfamily.</text>
</comment>
<accession>A0ABR7UVD3</accession>
<evidence type="ECO:0000256" key="3">
    <source>
        <dbReference type="ARBA" id="ARBA00022679"/>
    </source>
</evidence>
<dbReference type="CDD" id="cd03352">
    <property type="entry name" value="LbH_LpxD"/>
    <property type="match status" value="1"/>
</dbReference>
<dbReference type="Gene3D" id="2.160.10.10">
    <property type="entry name" value="Hexapeptide repeat proteins"/>
    <property type="match status" value="1"/>
</dbReference>
<feature type="active site" description="Proton acceptor" evidence="7">
    <location>
        <position position="242"/>
    </location>
</feature>
<dbReference type="NCBIfam" id="NF002060">
    <property type="entry name" value="PRK00892.1"/>
    <property type="match status" value="1"/>
</dbReference>
<reference evidence="9 10" key="1">
    <citation type="journal article" date="2020" name="Microbiol. Res.">
        <title>Flavobacterium pokkalii sp. nov., a novel plant growth promoting native rhizobacteria isolated from pokkali rice grown in coastal saline affected agricultural regions of southern India, Kerala.</title>
        <authorList>
            <person name="Menon R.R."/>
            <person name="Kumari S."/>
            <person name="Viver T."/>
            <person name="Rameshkumar N."/>
        </authorList>
    </citation>
    <scope>NUCLEOTIDE SEQUENCE [LARGE SCALE GENOMIC DNA]</scope>
    <source>
        <strain evidence="9 10">L1I52</strain>
    </source>
</reference>
<keyword evidence="5 7" id="KW-0443">Lipid metabolism</keyword>
<evidence type="ECO:0000313" key="9">
    <source>
        <dbReference type="EMBL" id="MBD0726322.1"/>
    </source>
</evidence>
<comment type="pathway">
    <text evidence="7">Bacterial outer membrane biogenesis; LPS lipid A biosynthesis.</text>
</comment>
<comment type="subunit">
    <text evidence="7">Homotrimer.</text>
</comment>
<comment type="function">
    <text evidence="7">Catalyzes the N-acylation of UDP-3-O-acylglucosamine using 3-hydroxyacyl-ACP as the acyl donor. Is involved in the biosynthesis of lipid A, a phosphorylated glycolipid that anchors the lipopolysaccharide to the outer membrane of the cell.</text>
</comment>
<keyword evidence="2 7" id="KW-0441">Lipid A biosynthesis</keyword>
<comment type="caution">
    <text evidence="9">The sequence shown here is derived from an EMBL/GenBank/DDBJ whole genome shotgun (WGS) entry which is preliminary data.</text>
</comment>
<evidence type="ECO:0000256" key="6">
    <source>
        <dbReference type="ARBA" id="ARBA00023315"/>
    </source>
</evidence>
<dbReference type="HAMAP" id="MF_00523">
    <property type="entry name" value="LpxD"/>
    <property type="match status" value="1"/>
</dbReference>
<sequence length="348" mass="37505">MKFTAEQIAGVLEGEVVGNPLAEVHELSKIEEGKEGSLTFLSNPKYNNFIYTTEATITIVNKTFTPESDLKTTLIKVEDAYLAFSKLLEFYDQARKASKQGIEAHTVISENVKYGENLYLGSFSYIGTNVSIGDNVKIYPNCFIGDNVIIRDNVTIFAGAKIYSETIIGNNCIIHAGTVLGSDGFGFAPNADGSYKKIPQTGNVVIEDDVEIGACSTIDRATLGSTIVRRGVKLDNQIQIAHNVEIGENTVIAAQTGVAGSTKIGKNGMIGGQVGISGHLTIGNNVKIQAQSGVARNIKDDEVLQGSPTFGYSDFSKSYVHFKNLPKIIAEIEELKKQILNQKNGNNG</sequence>
<keyword evidence="6 7" id="KW-0012">Acyltransferase</keyword>
<feature type="domain" description="UDP-3-O-[3-hydroxymyristoyl] glucosamine N-acyltransferase non-repeat region" evidence="8">
    <location>
        <begin position="23"/>
        <end position="89"/>
    </location>
</feature>
<evidence type="ECO:0000256" key="2">
    <source>
        <dbReference type="ARBA" id="ARBA00022556"/>
    </source>
</evidence>
<dbReference type="NCBIfam" id="TIGR01853">
    <property type="entry name" value="lipid_A_lpxD"/>
    <property type="match status" value="1"/>
</dbReference>
<dbReference type="EMBL" id="NASZ01000025">
    <property type="protein sequence ID" value="MBD0726322.1"/>
    <property type="molecule type" value="Genomic_DNA"/>
</dbReference>
<comment type="catalytic activity">
    <reaction evidence="7">
        <text>a UDP-3-O-[(3R)-3-hydroxyacyl]-alpha-D-glucosamine + a (3R)-hydroxyacyl-[ACP] = a UDP-2-N,3-O-bis[(3R)-3-hydroxyacyl]-alpha-D-glucosamine + holo-[ACP] + H(+)</text>
        <dbReference type="Rhea" id="RHEA:53836"/>
        <dbReference type="Rhea" id="RHEA-COMP:9685"/>
        <dbReference type="Rhea" id="RHEA-COMP:9945"/>
        <dbReference type="ChEBI" id="CHEBI:15378"/>
        <dbReference type="ChEBI" id="CHEBI:64479"/>
        <dbReference type="ChEBI" id="CHEBI:78827"/>
        <dbReference type="ChEBI" id="CHEBI:137740"/>
        <dbReference type="ChEBI" id="CHEBI:137748"/>
        <dbReference type="EC" id="2.3.1.191"/>
    </reaction>
</comment>
<protein>
    <recommendedName>
        <fullName evidence="7">UDP-3-O-acylglucosamine N-acyltransferase</fullName>
        <ecNumber evidence="7">2.3.1.191</ecNumber>
    </recommendedName>
</protein>
<dbReference type="InterPro" id="IPR020573">
    <property type="entry name" value="UDP_GlcNAc_AcTrfase_non-rep"/>
</dbReference>